<evidence type="ECO:0000313" key="10">
    <source>
        <dbReference type="Proteomes" id="UP001412067"/>
    </source>
</evidence>
<keyword evidence="10" id="KW-1185">Reference proteome</keyword>
<evidence type="ECO:0000256" key="4">
    <source>
        <dbReference type="ARBA" id="ARBA00022801"/>
    </source>
</evidence>
<organism evidence="9 10">
    <name type="scientific">Platanthera guangdongensis</name>
    <dbReference type="NCBI Taxonomy" id="2320717"/>
    <lineage>
        <taxon>Eukaryota</taxon>
        <taxon>Viridiplantae</taxon>
        <taxon>Streptophyta</taxon>
        <taxon>Embryophyta</taxon>
        <taxon>Tracheophyta</taxon>
        <taxon>Spermatophyta</taxon>
        <taxon>Magnoliopsida</taxon>
        <taxon>Liliopsida</taxon>
        <taxon>Asparagales</taxon>
        <taxon>Orchidaceae</taxon>
        <taxon>Orchidoideae</taxon>
        <taxon>Orchideae</taxon>
        <taxon>Orchidinae</taxon>
        <taxon>Platanthera</taxon>
    </lineage>
</organism>
<keyword evidence="5" id="KW-0720">Serine protease</keyword>
<protein>
    <submittedName>
        <fullName evidence="9">Subtilisin-like protease</fullName>
    </submittedName>
</protein>
<accession>A0ABR2M362</accession>
<dbReference type="InterPro" id="IPR041469">
    <property type="entry name" value="Subtilisin-like_FN3"/>
</dbReference>
<dbReference type="PROSITE" id="PS51892">
    <property type="entry name" value="SUBTILASE"/>
    <property type="match status" value="1"/>
</dbReference>
<proteinExistence type="inferred from homology"/>
<dbReference type="PANTHER" id="PTHR10795">
    <property type="entry name" value="PROPROTEIN CONVERTASE SUBTILISIN/KEXIN"/>
    <property type="match status" value="1"/>
</dbReference>
<feature type="domain" description="Peptidase S8/S53" evidence="7">
    <location>
        <begin position="70"/>
        <end position="154"/>
    </location>
</feature>
<dbReference type="InterPro" id="IPR000209">
    <property type="entry name" value="Peptidase_S8/S53_dom"/>
</dbReference>
<evidence type="ECO:0000256" key="5">
    <source>
        <dbReference type="ARBA" id="ARBA00022825"/>
    </source>
</evidence>
<gene>
    <name evidence="9" type="primary">ARA12</name>
    <name evidence="9" type="ORF">KSP40_PGU015324</name>
</gene>
<keyword evidence="4" id="KW-0378">Hydrolase</keyword>
<dbReference type="EMBL" id="JBBWWR010000012">
    <property type="protein sequence ID" value="KAK8958502.1"/>
    <property type="molecule type" value="Genomic_DNA"/>
</dbReference>
<dbReference type="PROSITE" id="PS00138">
    <property type="entry name" value="SUBTILASE_SER"/>
    <property type="match status" value="1"/>
</dbReference>
<evidence type="ECO:0000259" key="7">
    <source>
        <dbReference type="Pfam" id="PF00082"/>
    </source>
</evidence>
<reference evidence="9 10" key="1">
    <citation type="journal article" date="2022" name="Nat. Plants">
        <title>Genomes of leafy and leafless Platanthera orchids illuminate the evolution of mycoheterotrophy.</title>
        <authorList>
            <person name="Li M.H."/>
            <person name="Liu K.W."/>
            <person name="Li Z."/>
            <person name="Lu H.C."/>
            <person name="Ye Q.L."/>
            <person name="Zhang D."/>
            <person name="Wang J.Y."/>
            <person name="Li Y.F."/>
            <person name="Zhong Z.M."/>
            <person name="Liu X."/>
            <person name="Yu X."/>
            <person name="Liu D.K."/>
            <person name="Tu X.D."/>
            <person name="Liu B."/>
            <person name="Hao Y."/>
            <person name="Liao X.Y."/>
            <person name="Jiang Y.T."/>
            <person name="Sun W.H."/>
            <person name="Chen J."/>
            <person name="Chen Y.Q."/>
            <person name="Ai Y."/>
            <person name="Zhai J.W."/>
            <person name="Wu S.S."/>
            <person name="Zhou Z."/>
            <person name="Hsiao Y.Y."/>
            <person name="Wu W.L."/>
            <person name="Chen Y.Y."/>
            <person name="Lin Y.F."/>
            <person name="Hsu J.L."/>
            <person name="Li C.Y."/>
            <person name="Wang Z.W."/>
            <person name="Zhao X."/>
            <person name="Zhong W.Y."/>
            <person name="Ma X.K."/>
            <person name="Ma L."/>
            <person name="Huang J."/>
            <person name="Chen G.Z."/>
            <person name="Huang M.Z."/>
            <person name="Huang L."/>
            <person name="Peng D.H."/>
            <person name="Luo Y.B."/>
            <person name="Zou S.Q."/>
            <person name="Chen S.P."/>
            <person name="Lan S."/>
            <person name="Tsai W.C."/>
            <person name="Van de Peer Y."/>
            <person name="Liu Z.J."/>
        </authorList>
    </citation>
    <scope>NUCLEOTIDE SEQUENCE [LARGE SCALE GENOMIC DNA]</scope>
    <source>
        <strain evidence="9">Lor288</strain>
    </source>
</reference>
<evidence type="ECO:0000259" key="8">
    <source>
        <dbReference type="Pfam" id="PF17766"/>
    </source>
</evidence>
<comment type="caution">
    <text evidence="6">Lacks conserved residue(s) required for the propagation of feature annotation.</text>
</comment>
<keyword evidence="3" id="KW-0732">Signal</keyword>
<evidence type="ECO:0000256" key="6">
    <source>
        <dbReference type="PROSITE-ProRule" id="PRU01240"/>
    </source>
</evidence>
<dbReference type="Gene3D" id="3.40.50.200">
    <property type="entry name" value="Peptidase S8/S53 domain"/>
    <property type="match status" value="1"/>
</dbReference>
<dbReference type="SUPFAM" id="SSF52743">
    <property type="entry name" value="Subtilisin-like"/>
    <property type="match status" value="1"/>
</dbReference>
<comment type="similarity">
    <text evidence="1 6">Belongs to the peptidase S8 family.</text>
</comment>
<evidence type="ECO:0000313" key="9">
    <source>
        <dbReference type="EMBL" id="KAK8958502.1"/>
    </source>
</evidence>
<dbReference type="Proteomes" id="UP001412067">
    <property type="component" value="Unassembled WGS sequence"/>
</dbReference>
<dbReference type="Pfam" id="PF17766">
    <property type="entry name" value="fn3_6"/>
    <property type="match status" value="1"/>
</dbReference>
<dbReference type="Pfam" id="PF00082">
    <property type="entry name" value="Peptidase_S8"/>
    <property type="match status" value="1"/>
</dbReference>
<dbReference type="Gene3D" id="2.60.40.2310">
    <property type="match status" value="1"/>
</dbReference>
<dbReference type="InterPro" id="IPR023828">
    <property type="entry name" value="Peptidase_S8_Ser-AS"/>
</dbReference>
<evidence type="ECO:0000256" key="2">
    <source>
        <dbReference type="ARBA" id="ARBA00022670"/>
    </source>
</evidence>
<name>A0ABR2M362_9ASPA</name>
<keyword evidence="2" id="KW-0645">Protease</keyword>
<sequence length="323" mass="34479">MGKPTVTRFGGCARASGVCSIVSTGYCDTYVHQIRRETYGVMGRAETVIGIMMHRPWRLSPQRTQLPGAQPPEPDVTAPGLNIVAAWSEASSPTKLEDDHRCVKYNLMSGTSMSCPHVSAAAALLKSIYPRWTSAAIRSAIISTATVKDAQGQPITDNSGGLAGPMAYGSGHIRPSYASNPGLIYDASYIDYLLFACASGVSGITMDASFPCPERPPLPSDLNYPSVAVTVPFNGSVTVNRIVTNVGLGPARYAARVMAPPGFSVDVRPKILSFRRQGEAKKFWIRFVADSKGLAGRGLFVSGSLTWSDGTHFVRTSMVVNIA</sequence>
<evidence type="ECO:0000256" key="1">
    <source>
        <dbReference type="ARBA" id="ARBA00011073"/>
    </source>
</evidence>
<dbReference type="InterPro" id="IPR036852">
    <property type="entry name" value="Peptidase_S8/S53_dom_sf"/>
</dbReference>
<dbReference type="InterPro" id="IPR045051">
    <property type="entry name" value="SBT"/>
</dbReference>
<comment type="caution">
    <text evidence="9">The sequence shown here is derived from an EMBL/GenBank/DDBJ whole genome shotgun (WGS) entry which is preliminary data.</text>
</comment>
<feature type="domain" description="Subtilisin-like protease fibronectin type-III" evidence="8">
    <location>
        <begin position="221"/>
        <end position="320"/>
    </location>
</feature>
<evidence type="ECO:0000256" key="3">
    <source>
        <dbReference type="ARBA" id="ARBA00022729"/>
    </source>
</evidence>